<dbReference type="InterPro" id="IPR051531">
    <property type="entry name" value="N-acetyltransferase"/>
</dbReference>
<organism evidence="5 6">
    <name type="scientific">Kineosporia succinea</name>
    <dbReference type="NCBI Taxonomy" id="84632"/>
    <lineage>
        <taxon>Bacteria</taxon>
        <taxon>Bacillati</taxon>
        <taxon>Actinomycetota</taxon>
        <taxon>Actinomycetes</taxon>
        <taxon>Kineosporiales</taxon>
        <taxon>Kineosporiaceae</taxon>
        <taxon>Kineosporia</taxon>
    </lineage>
</organism>
<evidence type="ECO:0000259" key="4">
    <source>
        <dbReference type="PROSITE" id="PS51186"/>
    </source>
</evidence>
<keyword evidence="2 5" id="KW-0012">Acyltransferase</keyword>
<name>A0ABT9NZZ8_9ACTN</name>
<dbReference type="InterPro" id="IPR000182">
    <property type="entry name" value="GNAT_dom"/>
</dbReference>
<evidence type="ECO:0000256" key="3">
    <source>
        <dbReference type="ARBA" id="ARBA00038502"/>
    </source>
</evidence>
<dbReference type="RefSeq" id="WP_307240369.1">
    <property type="nucleotide sequence ID" value="NZ_JAUSQZ010000001.1"/>
</dbReference>
<gene>
    <name evidence="5" type="ORF">J2S57_001751</name>
</gene>
<dbReference type="InterPro" id="IPR016181">
    <property type="entry name" value="Acyl_CoA_acyltransferase"/>
</dbReference>
<dbReference type="EMBL" id="JAUSQZ010000001">
    <property type="protein sequence ID" value="MDP9826002.1"/>
    <property type="molecule type" value="Genomic_DNA"/>
</dbReference>
<accession>A0ABT9NZZ8</accession>
<dbReference type="PROSITE" id="PS51186">
    <property type="entry name" value="GNAT"/>
    <property type="match status" value="1"/>
</dbReference>
<dbReference type="SUPFAM" id="SSF55729">
    <property type="entry name" value="Acyl-CoA N-acyltransferases (Nat)"/>
    <property type="match status" value="1"/>
</dbReference>
<evidence type="ECO:0000313" key="6">
    <source>
        <dbReference type="Proteomes" id="UP001235712"/>
    </source>
</evidence>
<dbReference type="EC" id="2.3.1.267" evidence="5"/>
<dbReference type="GO" id="GO:0008999">
    <property type="term" value="F:protein-N-terminal-alanine acetyltransferase activity"/>
    <property type="evidence" value="ECO:0007669"/>
    <property type="project" value="UniProtKB-EC"/>
</dbReference>
<feature type="domain" description="N-acetyltransferase" evidence="4">
    <location>
        <begin position="9"/>
        <end position="173"/>
    </location>
</feature>
<comment type="similarity">
    <text evidence="3">Belongs to the acetyltransferase family. RimJ subfamily.</text>
</comment>
<keyword evidence="6" id="KW-1185">Reference proteome</keyword>
<evidence type="ECO:0000313" key="5">
    <source>
        <dbReference type="EMBL" id="MDP9826002.1"/>
    </source>
</evidence>
<sequence>MSSPDNPGVTVRILREEDAEPLARAVSANRAFLQPWEPIRDESYFTTLGQSRLIDDALLLYAGGVLLPCVILVRGELVGRININNIVRGALQSGDVGYWVAESHGGRGVATAAVTGMLKIAFDSFNLHRIAASTMVSNVRSQRVLAKTGFERIGLAPDFLYINGAWSDSILFQKINPDYYG</sequence>
<protein>
    <submittedName>
        <fullName evidence="5">Ribosomal-protein-alanine N-acetyltransferase</fullName>
        <ecNumber evidence="5">2.3.1.267</ecNumber>
    </submittedName>
</protein>
<evidence type="ECO:0000256" key="2">
    <source>
        <dbReference type="ARBA" id="ARBA00023315"/>
    </source>
</evidence>
<proteinExistence type="inferred from homology"/>
<dbReference type="PANTHER" id="PTHR43792:SF8">
    <property type="entry name" value="[RIBOSOMAL PROTEIN US5]-ALANINE N-ACETYLTRANSFERASE"/>
    <property type="match status" value="1"/>
</dbReference>
<keyword evidence="1 5" id="KW-0808">Transferase</keyword>
<dbReference type="Proteomes" id="UP001235712">
    <property type="component" value="Unassembled WGS sequence"/>
</dbReference>
<evidence type="ECO:0000256" key="1">
    <source>
        <dbReference type="ARBA" id="ARBA00022679"/>
    </source>
</evidence>
<reference evidence="5 6" key="1">
    <citation type="submission" date="2023-07" db="EMBL/GenBank/DDBJ databases">
        <title>Sequencing the genomes of 1000 actinobacteria strains.</title>
        <authorList>
            <person name="Klenk H.-P."/>
        </authorList>
    </citation>
    <scope>NUCLEOTIDE SEQUENCE [LARGE SCALE GENOMIC DNA]</scope>
    <source>
        <strain evidence="5 6">DSM 44388</strain>
    </source>
</reference>
<dbReference type="Gene3D" id="3.40.630.30">
    <property type="match status" value="1"/>
</dbReference>
<comment type="caution">
    <text evidence="5">The sequence shown here is derived from an EMBL/GenBank/DDBJ whole genome shotgun (WGS) entry which is preliminary data.</text>
</comment>
<dbReference type="PANTHER" id="PTHR43792">
    <property type="entry name" value="GNAT FAMILY, PUTATIVE (AFU_ORTHOLOGUE AFUA_3G00765)-RELATED-RELATED"/>
    <property type="match status" value="1"/>
</dbReference>
<dbReference type="Pfam" id="PF13302">
    <property type="entry name" value="Acetyltransf_3"/>
    <property type="match status" value="1"/>
</dbReference>